<evidence type="ECO:0000256" key="6">
    <source>
        <dbReference type="ARBA" id="ARBA00023296"/>
    </source>
</evidence>
<protein>
    <submittedName>
        <fullName evidence="8">Putative site-specific tyrosine recombinase</fullName>
    </submittedName>
</protein>
<dbReference type="Pfam" id="PF13356">
    <property type="entry name" value="Arm-DNA-bind_3"/>
    <property type="match status" value="1"/>
</dbReference>
<evidence type="ECO:0000256" key="5">
    <source>
        <dbReference type="ARBA" id="ARBA00023195"/>
    </source>
</evidence>
<sequence>MTAKVKAKLTKRTVDAVQPPTEGEVWIWDTDIKGFILRVRATGRKVYALRYRLGSRQVTYTIGTHGSPWTPDAARDEALKVLGRVRDGEDPTTAKKAAREALTVNQLIAAYLDDGPATKPEKRASTWAIDGSNLKRHVGPLIGRKLADSVTNADAARVYRDIANGKTATQEKTGKRGLARVTGGEGTARRTKTTAAAMYAWGIKHGLVKTNPFASVKLTAAPVQERFLSDAEAAQLLDATARLQAEGKLSATFADATRLLLLSGARRNEVLGLRWSEIVWDRRELKLPPARTKAGGKTGERRIVLSPPAVALLERRRAEADDAHAAALKAGEPAKASPFVFPAARGEGHAVGLRKAFFKVVEAAGIDPLRVHDLRHSFASFAIADGASLFLVSKLLGHSSARTAERYAHLAGDPLQDAAAAVGRRFQIDEGPSSGGEVIPMTQRR</sequence>
<dbReference type="GO" id="GO:0003677">
    <property type="term" value="F:DNA binding"/>
    <property type="evidence" value="ECO:0007669"/>
    <property type="project" value="UniProtKB-KW"/>
</dbReference>
<keyword evidence="2" id="KW-0229">DNA integration</keyword>
<organism evidence="8">
    <name type="scientific">viral metagenome</name>
    <dbReference type="NCBI Taxonomy" id="1070528"/>
    <lineage>
        <taxon>unclassified sequences</taxon>
        <taxon>metagenomes</taxon>
        <taxon>organismal metagenomes</taxon>
    </lineage>
</organism>
<dbReference type="Pfam" id="PF00589">
    <property type="entry name" value="Phage_integrase"/>
    <property type="match status" value="1"/>
</dbReference>
<evidence type="ECO:0000259" key="7">
    <source>
        <dbReference type="PROSITE" id="PS51898"/>
    </source>
</evidence>
<keyword evidence="5" id="KW-1179">Viral genome integration</keyword>
<dbReference type="GO" id="GO:0006310">
    <property type="term" value="P:DNA recombination"/>
    <property type="evidence" value="ECO:0007669"/>
    <property type="project" value="UniProtKB-KW"/>
</dbReference>
<evidence type="ECO:0000256" key="3">
    <source>
        <dbReference type="ARBA" id="ARBA00023125"/>
    </source>
</evidence>
<proteinExistence type="inferred from homology"/>
<keyword evidence="4" id="KW-0233">DNA recombination</keyword>
<comment type="similarity">
    <text evidence="1">Belongs to the 'phage' integrase family.</text>
</comment>
<dbReference type="InterPro" id="IPR011010">
    <property type="entry name" value="DNA_brk_join_enz"/>
</dbReference>
<dbReference type="GO" id="GO:0015074">
    <property type="term" value="P:DNA integration"/>
    <property type="evidence" value="ECO:0007669"/>
    <property type="project" value="UniProtKB-KW"/>
</dbReference>
<dbReference type="InterPro" id="IPR025166">
    <property type="entry name" value="Integrase_DNA_bind_dom"/>
</dbReference>
<dbReference type="Gene3D" id="1.10.150.130">
    <property type="match status" value="1"/>
</dbReference>
<dbReference type="GO" id="GO:0044826">
    <property type="term" value="P:viral genome integration into host DNA"/>
    <property type="evidence" value="ECO:0007669"/>
    <property type="project" value="UniProtKB-KW"/>
</dbReference>
<reference evidence="8" key="1">
    <citation type="submission" date="2020-03" db="EMBL/GenBank/DDBJ databases">
        <title>The deep terrestrial virosphere.</title>
        <authorList>
            <person name="Holmfeldt K."/>
            <person name="Nilsson E."/>
            <person name="Simone D."/>
            <person name="Lopez-Fernandez M."/>
            <person name="Wu X."/>
            <person name="de Brujin I."/>
            <person name="Lundin D."/>
            <person name="Andersson A."/>
            <person name="Bertilsson S."/>
            <person name="Dopson M."/>
        </authorList>
    </citation>
    <scope>NUCLEOTIDE SEQUENCE</scope>
    <source>
        <strain evidence="8">TM448B01721</strain>
    </source>
</reference>
<accession>A0A6M3XU83</accession>
<dbReference type="CDD" id="cd00796">
    <property type="entry name" value="INT_Rci_Hp1_C"/>
    <property type="match status" value="1"/>
</dbReference>
<dbReference type="Gene3D" id="1.10.443.10">
    <property type="entry name" value="Intergrase catalytic core"/>
    <property type="match status" value="1"/>
</dbReference>
<dbReference type="PROSITE" id="PS51898">
    <property type="entry name" value="TYR_RECOMBINASE"/>
    <property type="match status" value="1"/>
</dbReference>
<dbReference type="Gene3D" id="3.30.160.390">
    <property type="entry name" value="Integrase, DNA-binding domain"/>
    <property type="match status" value="1"/>
</dbReference>
<dbReference type="PANTHER" id="PTHR30629:SF2">
    <property type="entry name" value="PROPHAGE INTEGRASE INTS-RELATED"/>
    <property type="match status" value="1"/>
</dbReference>
<dbReference type="GO" id="GO:0075713">
    <property type="term" value="P:establishment of integrated proviral latency"/>
    <property type="evidence" value="ECO:0007669"/>
    <property type="project" value="UniProtKB-KW"/>
</dbReference>
<evidence type="ECO:0000256" key="2">
    <source>
        <dbReference type="ARBA" id="ARBA00022908"/>
    </source>
</evidence>
<dbReference type="InterPro" id="IPR038488">
    <property type="entry name" value="Integrase_DNA-bd_sf"/>
</dbReference>
<dbReference type="InterPro" id="IPR002104">
    <property type="entry name" value="Integrase_catalytic"/>
</dbReference>
<evidence type="ECO:0000256" key="4">
    <source>
        <dbReference type="ARBA" id="ARBA00023172"/>
    </source>
</evidence>
<evidence type="ECO:0000256" key="1">
    <source>
        <dbReference type="ARBA" id="ARBA00008857"/>
    </source>
</evidence>
<keyword evidence="3" id="KW-0238">DNA-binding</keyword>
<gene>
    <name evidence="8" type="ORF">TM448B01721_0002</name>
</gene>
<name>A0A6M3XU83_9ZZZZ</name>
<dbReference type="AlphaFoldDB" id="A0A6M3XU83"/>
<dbReference type="PANTHER" id="PTHR30629">
    <property type="entry name" value="PROPHAGE INTEGRASE"/>
    <property type="match status" value="1"/>
</dbReference>
<dbReference type="SUPFAM" id="SSF56349">
    <property type="entry name" value="DNA breaking-rejoining enzymes"/>
    <property type="match status" value="1"/>
</dbReference>
<dbReference type="GO" id="GO:0046718">
    <property type="term" value="P:symbiont entry into host cell"/>
    <property type="evidence" value="ECO:0007669"/>
    <property type="project" value="UniProtKB-KW"/>
</dbReference>
<evidence type="ECO:0000313" key="8">
    <source>
        <dbReference type="EMBL" id="QJH99855.1"/>
    </source>
</evidence>
<dbReference type="InterPro" id="IPR050808">
    <property type="entry name" value="Phage_Integrase"/>
</dbReference>
<feature type="domain" description="Tyr recombinase" evidence="7">
    <location>
        <begin position="223"/>
        <end position="420"/>
    </location>
</feature>
<dbReference type="InterPro" id="IPR010998">
    <property type="entry name" value="Integrase_recombinase_N"/>
</dbReference>
<dbReference type="InterPro" id="IPR013762">
    <property type="entry name" value="Integrase-like_cat_sf"/>
</dbReference>
<dbReference type="EMBL" id="MT144813">
    <property type="protein sequence ID" value="QJH99855.1"/>
    <property type="molecule type" value="Genomic_DNA"/>
</dbReference>
<keyword evidence="6" id="KW-1160">Virus entry into host cell</keyword>